<proteinExistence type="predicted"/>
<dbReference type="OrthoDB" id="1418084at2759"/>
<reference evidence="2" key="1">
    <citation type="submission" date="2020-06" db="EMBL/GenBank/DDBJ databases">
        <authorList>
            <consortium name="Plant Systems Biology data submission"/>
        </authorList>
    </citation>
    <scope>NUCLEOTIDE SEQUENCE</scope>
    <source>
        <strain evidence="2">D6</strain>
    </source>
</reference>
<feature type="compositionally biased region" description="Basic residues" evidence="1">
    <location>
        <begin position="115"/>
        <end position="124"/>
    </location>
</feature>
<evidence type="ECO:0000256" key="1">
    <source>
        <dbReference type="SAM" id="MobiDB-lite"/>
    </source>
</evidence>
<dbReference type="AlphaFoldDB" id="A0A9N8DUT6"/>
<organism evidence="2 3">
    <name type="scientific">Seminavis robusta</name>
    <dbReference type="NCBI Taxonomy" id="568900"/>
    <lineage>
        <taxon>Eukaryota</taxon>
        <taxon>Sar</taxon>
        <taxon>Stramenopiles</taxon>
        <taxon>Ochrophyta</taxon>
        <taxon>Bacillariophyta</taxon>
        <taxon>Bacillariophyceae</taxon>
        <taxon>Bacillariophycidae</taxon>
        <taxon>Naviculales</taxon>
        <taxon>Naviculaceae</taxon>
        <taxon>Seminavis</taxon>
    </lineage>
</organism>
<evidence type="ECO:0000313" key="3">
    <source>
        <dbReference type="Proteomes" id="UP001153069"/>
    </source>
</evidence>
<feature type="region of interest" description="Disordered" evidence="1">
    <location>
        <begin position="1"/>
        <end position="143"/>
    </location>
</feature>
<comment type="caution">
    <text evidence="2">The sequence shown here is derived from an EMBL/GenBank/DDBJ whole genome shotgun (WGS) entry which is preliminary data.</text>
</comment>
<evidence type="ECO:0000313" key="2">
    <source>
        <dbReference type="EMBL" id="CAB9509091.1"/>
    </source>
</evidence>
<dbReference type="EMBL" id="CAICTM010000373">
    <property type="protein sequence ID" value="CAB9509091.1"/>
    <property type="molecule type" value="Genomic_DNA"/>
</dbReference>
<feature type="compositionally biased region" description="Low complexity" evidence="1">
    <location>
        <begin position="8"/>
        <end position="23"/>
    </location>
</feature>
<accession>A0A9N8DUT6</accession>
<evidence type="ECO:0008006" key="4">
    <source>
        <dbReference type="Google" id="ProtNLM"/>
    </source>
</evidence>
<feature type="compositionally biased region" description="Basic and acidic residues" evidence="1">
    <location>
        <begin position="24"/>
        <end position="48"/>
    </location>
</feature>
<sequence>MASRDDASAATTTTDDGSQSADSKALKKKDDGSIDTADLKEKLAESVKKSVAIATRSTPDRQCKHKQNVEDSLVINTKGAKHVNTRRGAAAGSCSKANKKGNKKKAPGGKPPPGKPKKKSKKVPAVKEESQQSQQRNRGSNFTKKEDIWLARSFITCSKNNLLGANQKDKKFWHKGVEARFNKLAEEETEPDDDGLKVFDFRNHEQLKRRWKLIAEGSRKFMAVYRASHSQDRTGFSTEQDYIDWSVTEYYNKHGEEFAYPHVIPHLSEYPAFDFSNTEEDAQKKIENIQ</sequence>
<dbReference type="PANTHER" id="PTHR45023">
    <property type="match status" value="1"/>
</dbReference>
<keyword evidence="3" id="KW-1185">Reference proteome</keyword>
<protein>
    <recommendedName>
        <fullName evidence="4">Myb-like domain-containing protein</fullName>
    </recommendedName>
</protein>
<dbReference type="PANTHER" id="PTHR45023:SF4">
    <property type="entry name" value="GLYCINE-RICH PROTEIN-RELATED"/>
    <property type="match status" value="1"/>
</dbReference>
<name>A0A9N8DUT6_9STRA</name>
<dbReference type="Proteomes" id="UP001153069">
    <property type="component" value="Unassembled WGS sequence"/>
</dbReference>
<feature type="compositionally biased region" description="Basic residues" evidence="1">
    <location>
        <begin position="97"/>
        <end position="107"/>
    </location>
</feature>
<gene>
    <name evidence="2" type="ORF">SEMRO_374_G129350.1</name>
</gene>